<keyword evidence="2" id="KW-0732">Signal</keyword>
<comment type="caution">
    <text evidence="3">The sequence shown here is derived from an EMBL/GenBank/DDBJ whole genome shotgun (WGS) entry which is preliminary data.</text>
</comment>
<feature type="coiled-coil region" evidence="1">
    <location>
        <begin position="126"/>
        <end position="153"/>
    </location>
</feature>
<evidence type="ECO:0000256" key="2">
    <source>
        <dbReference type="SAM" id="SignalP"/>
    </source>
</evidence>
<feature type="signal peptide" evidence="2">
    <location>
        <begin position="1"/>
        <end position="23"/>
    </location>
</feature>
<protein>
    <submittedName>
        <fullName evidence="3">Uncharacterized protein</fullName>
    </submittedName>
</protein>
<sequence>MSAFSFRVVIFSGLFFLSTLAGATTPQFESVQVSDSYVLGDSETMVEARLIVKLRIKQKASDRFGSLVSGTSTVSNGKLDENIRVITSSLMTLSDVKETVTVNSNNRTVLNMTATATINKTVLLDKATSLETENQLKEELAMLRKENADLHRQFKIDTTASDSKTSKSAVSPHLTFKEMALQTTAKKEFNESIMREELLKPVLNTSVSASVVSVDEYNDDDRFYQVSVNLNWSIEHEGAKQVFDSFGLETRSYPDEDNKPVLIVSFLKDANDDHSAKSYFDSMAQRSFLIRLKFTKIENVYIFADSHFYPFASMHRAVHYVPLMIPADFWGCRDAKPAAFSKAKYFCLFTHPKVNRQKIVKLLLPKELGDTDSKILAEVVEVSMDDLKDIVHKKQI</sequence>
<keyword evidence="1" id="KW-0175">Coiled coil</keyword>
<organism evidence="3 4">
    <name type="scientific">Kistimonas scapharcae</name>
    <dbReference type="NCBI Taxonomy" id="1036133"/>
    <lineage>
        <taxon>Bacteria</taxon>
        <taxon>Pseudomonadati</taxon>
        <taxon>Pseudomonadota</taxon>
        <taxon>Gammaproteobacteria</taxon>
        <taxon>Oceanospirillales</taxon>
        <taxon>Endozoicomonadaceae</taxon>
        <taxon>Kistimonas</taxon>
    </lineage>
</organism>
<feature type="chain" id="PRO_5047044158" evidence="2">
    <location>
        <begin position="24"/>
        <end position="396"/>
    </location>
</feature>
<proteinExistence type="predicted"/>
<evidence type="ECO:0000313" key="4">
    <source>
        <dbReference type="Proteomes" id="UP001500604"/>
    </source>
</evidence>
<dbReference type="Proteomes" id="UP001500604">
    <property type="component" value="Unassembled WGS sequence"/>
</dbReference>
<reference evidence="4" key="1">
    <citation type="journal article" date="2019" name="Int. J. Syst. Evol. Microbiol.">
        <title>The Global Catalogue of Microorganisms (GCM) 10K type strain sequencing project: providing services to taxonomists for standard genome sequencing and annotation.</title>
        <authorList>
            <consortium name="The Broad Institute Genomics Platform"/>
            <consortium name="The Broad Institute Genome Sequencing Center for Infectious Disease"/>
            <person name="Wu L."/>
            <person name="Ma J."/>
        </authorList>
    </citation>
    <scope>NUCLEOTIDE SEQUENCE [LARGE SCALE GENOMIC DNA]</scope>
    <source>
        <strain evidence="4">JCM 17805</strain>
    </source>
</reference>
<name>A0ABP8V5H0_9GAMM</name>
<evidence type="ECO:0000313" key="3">
    <source>
        <dbReference type="EMBL" id="GAA4650669.1"/>
    </source>
</evidence>
<accession>A0ABP8V5H0</accession>
<gene>
    <name evidence="3" type="ORF">GCM10023116_29520</name>
</gene>
<dbReference type="EMBL" id="BAABFL010000413">
    <property type="protein sequence ID" value="GAA4650669.1"/>
    <property type="molecule type" value="Genomic_DNA"/>
</dbReference>
<keyword evidence="4" id="KW-1185">Reference proteome</keyword>
<evidence type="ECO:0000256" key="1">
    <source>
        <dbReference type="SAM" id="Coils"/>
    </source>
</evidence>
<dbReference type="RefSeq" id="WP_345196889.1">
    <property type="nucleotide sequence ID" value="NZ_BAABFL010000413.1"/>
</dbReference>